<reference evidence="1" key="1">
    <citation type="submission" date="2021-11" db="EMBL/GenBank/DDBJ databases">
        <authorList>
            <consortium name="Genoscope - CEA"/>
            <person name="William W."/>
        </authorList>
    </citation>
    <scope>NUCLEOTIDE SEQUENCE</scope>
</reference>
<proteinExistence type="predicted"/>
<name>A0A8J2SQM2_9STRA</name>
<dbReference type="Proteomes" id="UP000789595">
    <property type="component" value="Unassembled WGS sequence"/>
</dbReference>
<comment type="caution">
    <text evidence="1">The sequence shown here is derived from an EMBL/GenBank/DDBJ whole genome shotgun (WGS) entry which is preliminary data.</text>
</comment>
<protein>
    <submittedName>
        <fullName evidence="1">Uncharacterized protein</fullName>
    </submittedName>
</protein>
<gene>
    <name evidence="1" type="ORF">PECAL_3P08370</name>
</gene>
<accession>A0A8J2SQM2</accession>
<organism evidence="1 2">
    <name type="scientific">Pelagomonas calceolata</name>
    <dbReference type="NCBI Taxonomy" id="35677"/>
    <lineage>
        <taxon>Eukaryota</taxon>
        <taxon>Sar</taxon>
        <taxon>Stramenopiles</taxon>
        <taxon>Ochrophyta</taxon>
        <taxon>Pelagophyceae</taxon>
        <taxon>Pelagomonadales</taxon>
        <taxon>Pelagomonadaceae</taxon>
        <taxon>Pelagomonas</taxon>
    </lineage>
</organism>
<keyword evidence="2" id="KW-1185">Reference proteome</keyword>
<evidence type="ECO:0000313" key="1">
    <source>
        <dbReference type="EMBL" id="CAH0370924.1"/>
    </source>
</evidence>
<evidence type="ECO:0000313" key="2">
    <source>
        <dbReference type="Proteomes" id="UP000789595"/>
    </source>
</evidence>
<sequence>MHRYAAALLRKRTAPLLSVPLAARRPAAPLAATLLTRASAHALRSRPISVDVSQQPLDLLSRLGGLDTAAVDTMAYGDDVEDLLNNYPTEYRDALAHHREHGALPGNFNLPRAFDWAEPYMFPSELGSYATSDERRDGSQYFSGSNYIRLTTRSVDAGHDAFNRVLRARKDNYIATRNAEKAAYDELVTLVRRAAPQNDTDARFTAREDDKAVIDALAAKVEQLGFVKAGQSPTKIPPEEWTAVQRKAAGFLGVPSRAMMLGGNTHCVCEAGHGGGGLHAFAMVMGDDAEARAEGIEELRLLAALIMFYYNRMNYKASVPASALRAVAAATTEDAVDNARMSNVGSDIVQLQLRHNVSLRAPKAISAWQMDRAEFLERFYDASGPYVTLFGRGITNGGTGALCCSCCCVACVLGVGGAVGLAMMALLNRGPTYKLLTQGSSGGVQRLLEGDDRWKRLLTHEAMELLDPSSGVCVATSNAFNAASRARTAVARADARALAQMTRRGVSLVAAAVPVSPRRVAATHQLAARTTSLARKALNRCAPGWARVAAVRAAQTVVLAGRGGGVAGAVARALAAGSFGVGALAAAADAGSQAVGSGSGALASLKGAADVASMAFSACGIACEVRALTRMTGVQCTRDLDRFDFRVQHRRLTTMDELDPWSWRTLMDLNDIGIHPNASERVLVEQYVNYFYNYFYFPPGSAINPGENDYKNLLIGLNSAPYGRLLVQQLVKPRNERDWPFLDVDKDDVVCTENSHLRLLLYERLTEKTVEAVLRDEDEWVLDNCGLALDATARLLYARRGGVRVSLRDSLEAWCRLPSGYGKRAASKFETGTRHKDESQPSADLATDYATESVQTLLRYVRAQVKATIAKLVLPYFDEVDEAVLSLMKNPRFQPKDDAGREYQRRHLARLGTGTSRAHDVRLGDVTILDINRRRPEIGQEAFGARLALIPPSVKKTGAARTDSFDFSQSATANGVGCTTAAVNYAYDTVADPMVFAVSVRRTTIFSYAAEFTKGIVNSA</sequence>
<dbReference type="AlphaFoldDB" id="A0A8J2SQM2"/>
<dbReference type="EMBL" id="CAKKNE010000003">
    <property type="protein sequence ID" value="CAH0370924.1"/>
    <property type="molecule type" value="Genomic_DNA"/>
</dbReference>